<feature type="region of interest" description="Disordered" evidence="1">
    <location>
        <begin position="16"/>
        <end position="66"/>
    </location>
</feature>
<dbReference type="AlphaFoldDB" id="A0AAN8A4V7"/>
<evidence type="ECO:0000313" key="3">
    <source>
        <dbReference type="Proteomes" id="UP001346869"/>
    </source>
</evidence>
<gene>
    <name evidence="2" type="ORF">PBY51_006576</name>
</gene>
<reference evidence="2 3" key="1">
    <citation type="journal article" date="2023" name="Genes (Basel)">
        <title>Chromosome-Level Genome Assembly and Circadian Gene Repertoire of the Patagonia Blennie Eleginops maclovinus-The Closest Ancestral Proxy of Antarctic Cryonotothenioids.</title>
        <authorList>
            <person name="Cheng C.C."/>
            <person name="Rivera-Colon A.G."/>
            <person name="Minhas B.F."/>
            <person name="Wilson L."/>
            <person name="Rayamajhi N."/>
            <person name="Vargas-Chacoff L."/>
            <person name="Catchen J.M."/>
        </authorList>
    </citation>
    <scope>NUCLEOTIDE SEQUENCE [LARGE SCALE GENOMIC DNA]</scope>
    <source>
        <strain evidence="2">JMC-PN-2008</strain>
    </source>
</reference>
<evidence type="ECO:0000256" key="1">
    <source>
        <dbReference type="SAM" id="MobiDB-lite"/>
    </source>
</evidence>
<sequence>MSLGPGSVYHAAVLRTEGPSDKMSQDIPEWWAPSSRARAGIPPERRGNGSLWNLIDPSEDQAKASEADLVQPVPLCRHTGQTSIL</sequence>
<comment type="caution">
    <text evidence="2">The sequence shown here is derived from an EMBL/GenBank/DDBJ whole genome shotgun (WGS) entry which is preliminary data.</text>
</comment>
<name>A0AAN8A4V7_ELEMC</name>
<dbReference type="Proteomes" id="UP001346869">
    <property type="component" value="Unassembled WGS sequence"/>
</dbReference>
<dbReference type="EMBL" id="JAUZQC010000020">
    <property type="protein sequence ID" value="KAK5852731.1"/>
    <property type="molecule type" value="Genomic_DNA"/>
</dbReference>
<protein>
    <submittedName>
        <fullName evidence="2">Uncharacterized protein</fullName>
    </submittedName>
</protein>
<accession>A0AAN8A4V7</accession>
<organism evidence="2 3">
    <name type="scientific">Eleginops maclovinus</name>
    <name type="common">Patagonian blennie</name>
    <name type="synonym">Eleginus maclovinus</name>
    <dbReference type="NCBI Taxonomy" id="56733"/>
    <lineage>
        <taxon>Eukaryota</taxon>
        <taxon>Metazoa</taxon>
        <taxon>Chordata</taxon>
        <taxon>Craniata</taxon>
        <taxon>Vertebrata</taxon>
        <taxon>Euteleostomi</taxon>
        <taxon>Actinopterygii</taxon>
        <taxon>Neopterygii</taxon>
        <taxon>Teleostei</taxon>
        <taxon>Neoteleostei</taxon>
        <taxon>Acanthomorphata</taxon>
        <taxon>Eupercaria</taxon>
        <taxon>Perciformes</taxon>
        <taxon>Notothenioidei</taxon>
        <taxon>Eleginopidae</taxon>
        <taxon>Eleginops</taxon>
    </lineage>
</organism>
<evidence type="ECO:0000313" key="2">
    <source>
        <dbReference type="EMBL" id="KAK5852731.1"/>
    </source>
</evidence>
<reference evidence="2 3" key="2">
    <citation type="journal article" date="2023" name="Mol. Biol. Evol.">
        <title>Genomics of Secondarily Temperate Adaptation in the Only Non-Antarctic Icefish.</title>
        <authorList>
            <person name="Rivera-Colon A.G."/>
            <person name="Rayamajhi N."/>
            <person name="Minhas B.F."/>
            <person name="Madrigal G."/>
            <person name="Bilyk K.T."/>
            <person name="Yoon V."/>
            <person name="Hune M."/>
            <person name="Gregory S."/>
            <person name="Cheng C.H.C."/>
            <person name="Catchen J.M."/>
        </authorList>
    </citation>
    <scope>NUCLEOTIDE SEQUENCE [LARGE SCALE GENOMIC DNA]</scope>
    <source>
        <strain evidence="2">JMC-PN-2008</strain>
    </source>
</reference>
<proteinExistence type="predicted"/>
<keyword evidence="3" id="KW-1185">Reference proteome</keyword>